<protein>
    <submittedName>
        <fullName evidence="1">Uncharacterized protein</fullName>
    </submittedName>
</protein>
<gene>
    <name evidence="1" type="ORF">CON73_29215</name>
</gene>
<accession>A0A2C3N6L4</accession>
<reference evidence="1 2" key="1">
    <citation type="submission" date="2017-09" db="EMBL/GenBank/DDBJ databases">
        <title>Large-scale bioinformatics analysis of Bacillus genomes uncovers conserved roles of natural products in bacterial physiology.</title>
        <authorList>
            <consortium name="Agbiome Team Llc"/>
            <person name="Bleich R.M."/>
            <person name="Grubbs K.J."/>
            <person name="Santa Maria K.C."/>
            <person name="Allen S.E."/>
            <person name="Farag S."/>
            <person name="Shank E.A."/>
            <person name="Bowers A."/>
        </authorList>
    </citation>
    <scope>NUCLEOTIDE SEQUENCE [LARGE SCALE GENOMIC DNA]</scope>
    <source>
        <strain evidence="1 2">AFS094862</strain>
    </source>
</reference>
<name>A0A2C3N6L4_9BACI</name>
<evidence type="ECO:0000313" key="1">
    <source>
        <dbReference type="EMBL" id="PGG81375.1"/>
    </source>
</evidence>
<organism evidence="1 2">
    <name type="scientific">Bacillus toyonensis</name>
    <dbReference type="NCBI Taxonomy" id="155322"/>
    <lineage>
        <taxon>Bacteria</taxon>
        <taxon>Bacillati</taxon>
        <taxon>Bacillota</taxon>
        <taxon>Bacilli</taxon>
        <taxon>Bacillales</taxon>
        <taxon>Bacillaceae</taxon>
        <taxon>Bacillus</taxon>
        <taxon>Bacillus cereus group</taxon>
    </lineage>
</organism>
<evidence type="ECO:0000313" key="2">
    <source>
        <dbReference type="Proteomes" id="UP000225320"/>
    </source>
</evidence>
<dbReference type="AlphaFoldDB" id="A0A2C3N6L4"/>
<sequence length="148" mass="17407">MFFMFNKTDVYGEYSTDGKPRYNIKIMDNDKAKLIIDNQIVTVNYEEKNDRLELVQDDVYRVYREGVTEVYFEPQKDDKLLYNVVQNGEKITIGEYKKIEGSNGDSGEPSVFWLTIKSMFYGLVIFGVIMAMWIFIFSYIRKKNDHSG</sequence>
<comment type="caution">
    <text evidence="1">The sequence shown here is derived from an EMBL/GenBank/DDBJ whole genome shotgun (WGS) entry which is preliminary data.</text>
</comment>
<dbReference type="EMBL" id="NVOI01000158">
    <property type="protein sequence ID" value="PGG81375.1"/>
    <property type="molecule type" value="Genomic_DNA"/>
</dbReference>
<dbReference type="Proteomes" id="UP000225320">
    <property type="component" value="Unassembled WGS sequence"/>
</dbReference>
<proteinExistence type="predicted"/>